<feature type="transmembrane region" description="Helical" evidence="6">
    <location>
        <begin position="62"/>
        <end position="80"/>
    </location>
</feature>
<evidence type="ECO:0000256" key="4">
    <source>
        <dbReference type="ARBA" id="ARBA00022989"/>
    </source>
</evidence>
<dbReference type="PANTHER" id="PTHR11101:SF80">
    <property type="entry name" value="PHOSPHATE TRANSPORTER"/>
    <property type="match status" value="1"/>
</dbReference>
<feature type="transmembrane region" description="Helical" evidence="6">
    <location>
        <begin position="172"/>
        <end position="192"/>
    </location>
</feature>
<keyword evidence="5 6" id="KW-0472">Membrane</keyword>
<accession>A0ABV7R5F1</accession>
<comment type="similarity">
    <text evidence="6">Belongs to the inorganic phosphate transporter (PiT) (TC 2.A.20) family.</text>
</comment>
<gene>
    <name evidence="7" type="ORF">ACFOMH_14720</name>
</gene>
<comment type="subcellular location">
    <subcellularLocation>
        <location evidence="1 6">Membrane</location>
        <topology evidence="1 6">Multi-pass membrane protein</topology>
    </subcellularLocation>
</comment>
<proteinExistence type="inferred from homology"/>
<feature type="transmembrane region" description="Helical" evidence="6">
    <location>
        <begin position="231"/>
        <end position="254"/>
    </location>
</feature>
<dbReference type="EMBL" id="JBHRXJ010000011">
    <property type="protein sequence ID" value="MFC3529430.1"/>
    <property type="molecule type" value="Genomic_DNA"/>
</dbReference>
<feature type="transmembrane region" description="Helical" evidence="6">
    <location>
        <begin position="350"/>
        <end position="369"/>
    </location>
</feature>
<evidence type="ECO:0000256" key="1">
    <source>
        <dbReference type="ARBA" id="ARBA00004141"/>
    </source>
</evidence>
<evidence type="ECO:0000256" key="3">
    <source>
        <dbReference type="ARBA" id="ARBA00022692"/>
    </source>
</evidence>
<keyword evidence="6" id="KW-0592">Phosphate transport</keyword>
<sequence length="493" mass="51449">MAQNDLETRHLETLDRDLGRFSYLENAASYVSRPLVGPGIAFVFIMLAGLVAAMSLGQSGNTLIIMIAAAFGAYMALNIGANDVANNMGPAVGANALTMGGAIVIAAIFESVGALVAGGDVVSTISKGIIAPDRIGNADVFIQAMMAALLASALWVNLATWIGAPVSTTHSVVGGVMGAGIAAAGFGAVNWGMMGAIAASWVISPLLGGFCAAGFLWFIKARIIYQDDKIAAARKWVPVLVGIMAGAFAAYLALKGLKNLVKISMGTAVVLGLVIGVVTWLAMIPVIRRQSQGLDNRNKSLKVLFGIPLVVSAALLSFAHGANDVANAVGPLAAIVQASQTGDFTHDVNIPLWVMLIGAFGISFGLFLFGPKLIRMVGSQITKLNPMRAYCVALAAALTVIVASWLGLPVSSTHIAVGAIFGVGFFREWDAERRLRLAQAEADRPLLPPDERRRRKLVRRAHVMTIATAWVVTVPAAAALSAVIFLGVRLVVG</sequence>
<evidence type="ECO:0000256" key="5">
    <source>
        <dbReference type="ARBA" id="ARBA00023136"/>
    </source>
</evidence>
<keyword evidence="3 6" id="KW-0812">Transmembrane</keyword>
<keyword evidence="2 6" id="KW-0813">Transport</keyword>
<evidence type="ECO:0000256" key="6">
    <source>
        <dbReference type="RuleBase" id="RU363058"/>
    </source>
</evidence>
<dbReference type="Proteomes" id="UP001595721">
    <property type="component" value="Unassembled WGS sequence"/>
</dbReference>
<dbReference type="InterPro" id="IPR001204">
    <property type="entry name" value="Phos_transporter"/>
</dbReference>
<feature type="transmembrane region" description="Helical" evidence="6">
    <location>
        <begin position="92"/>
        <end position="117"/>
    </location>
</feature>
<protein>
    <recommendedName>
        <fullName evidence="6">Phosphate transporter</fullName>
    </recommendedName>
</protein>
<dbReference type="Pfam" id="PF01384">
    <property type="entry name" value="PHO4"/>
    <property type="match status" value="1"/>
</dbReference>
<feature type="transmembrane region" description="Helical" evidence="6">
    <location>
        <begin position="140"/>
        <end position="160"/>
    </location>
</feature>
<feature type="transmembrane region" description="Helical" evidence="6">
    <location>
        <begin position="303"/>
        <end position="322"/>
    </location>
</feature>
<feature type="transmembrane region" description="Helical" evidence="6">
    <location>
        <begin position="198"/>
        <end position="219"/>
    </location>
</feature>
<feature type="transmembrane region" description="Helical" evidence="6">
    <location>
        <begin position="389"/>
        <end position="406"/>
    </location>
</feature>
<feature type="transmembrane region" description="Helical" evidence="6">
    <location>
        <begin position="35"/>
        <end position="56"/>
    </location>
</feature>
<feature type="transmembrane region" description="Helical" evidence="6">
    <location>
        <begin position="463"/>
        <end position="488"/>
    </location>
</feature>
<organism evidence="7 8">
    <name type="scientific">Paracoccus mangrovi</name>
    <dbReference type="NCBI Taxonomy" id="1715645"/>
    <lineage>
        <taxon>Bacteria</taxon>
        <taxon>Pseudomonadati</taxon>
        <taxon>Pseudomonadota</taxon>
        <taxon>Alphaproteobacteria</taxon>
        <taxon>Rhodobacterales</taxon>
        <taxon>Paracoccaceae</taxon>
        <taxon>Paracoccus</taxon>
    </lineage>
</organism>
<feature type="transmembrane region" description="Helical" evidence="6">
    <location>
        <begin position="260"/>
        <end position="282"/>
    </location>
</feature>
<evidence type="ECO:0000313" key="7">
    <source>
        <dbReference type="EMBL" id="MFC3529430.1"/>
    </source>
</evidence>
<evidence type="ECO:0000256" key="2">
    <source>
        <dbReference type="ARBA" id="ARBA00022448"/>
    </source>
</evidence>
<name>A0ABV7R5F1_9RHOB</name>
<evidence type="ECO:0000313" key="8">
    <source>
        <dbReference type="Proteomes" id="UP001595721"/>
    </source>
</evidence>
<feature type="transmembrane region" description="Helical" evidence="6">
    <location>
        <begin position="412"/>
        <end position="429"/>
    </location>
</feature>
<reference evidence="8" key="1">
    <citation type="journal article" date="2019" name="Int. J. Syst. Evol. Microbiol.">
        <title>The Global Catalogue of Microorganisms (GCM) 10K type strain sequencing project: providing services to taxonomists for standard genome sequencing and annotation.</title>
        <authorList>
            <consortium name="The Broad Institute Genomics Platform"/>
            <consortium name="The Broad Institute Genome Sequencing Center for Infectious Disease"/>
            <person name="Wu L."/>
            <person name="Ma J."/>
        </authorList>
    </citation>
    <scope>NUCLEOTIDE SEQUENCE [LARGE SCALE GENOMIC DNA]</scope>
    <source>
        <strain evidence="8">KCTC 42899</strain>
    </source>
</reference>
<dbReference type="RefSeq" id="WP_377745387.1">
    <property type="nucleotide sequence ID" value="NZ_JBHRXJ010000011.1"/>
</dbReference>
<comment type="caution">
    <text evidence="7">The sequence shown here is derived from an EMBL/GenBank/DDBJ whole genome shotgun (WGS) entry which is preliminary data.</text>
</comment>
<keyword evidence="4 6" id="KW-1133">Transmembrane helix</keyword>
<keyword evidence="8" id="KW-1185">Reference proteome</keyword>
<dbReference type="PANTHER" id="PTHR11101">
    <property type="entry name" value="PHOSPHATE TRANSPORTER"/>
    <property type="match status" value="1"/>
</dbReference>